<accession>A0ABP3R6Y4</accession>
<evidence type="ECO:0000259" key="6">
    <source>
        <dbReference type="PROSITE" id="PS51123"/>
    </source>
</evidence>
<dbReference type="PRINTS" id="PR01021">
    <property type="entry name" value="OMPADOMAIN"/>
</dbReference>
<comment type="caution">
    <text evidence="7">The sequence shown here is derived from an EMBL/GenBank/DDBJ whole genome shotgun (WGS) entry which is preliminary data.</text>
</comment>
<dbReference type="CDD" id="cd07185">
    <property type="entry name" value="OmpA_C-like"/>
    <property type="match status" value="1"/>
</dbReference>
<proteinExistence type="predicted"/>
<name>A0ABP3R6Y4_9PROT</name>
<evidence type="ECO:0000313" key="7">
    <source>
        <dbReference type="EMBL" id="GAA0603110.1"/>
    </source>
</evidence>
<keyword evidence="3" id="KW-0998">Cell outer membrane</keyword>
<evidence type="ECO:0000256" key="5">
    <source>
        <dbReference type="SAM" id="MobiDB-lite"/>
    </source>
</evidence>
<feature type="domain" description="OmpA-like" evidence="6">
    <location>
        <begin position="1"/>
        <end position="116"/>
    </location>
</feature>
<keyword evidence="8" id="KW-1185">Reference proteome</keyword>
<feature type="compositionally biased region" description="Basic and acidic residues" evidence="5">
    <location>
        <begin position="107"/>
        <end position="116"/>
    </location>
</feature>
<dbReference type="PANTHER" id="PTHR30329">
    <property type="entry name" value="STATOR ELEMENT OF FLAGELLAR MOTOR COMPLEX"/>
    <property type="match status" value="1"/>
</dbReference>
<evidence type="ECO:0000256" key="4">
    <source>
        <dbReference type="PROSITE-ProRule" id="PRU00473"/>
    </source>
</evidence>
<dbReference type="InterPro" id="IPR006665">
    <property type="entry name" value="OmpA-like"/>
</dbReference>
<dbReference type="EMBL" id="BAAAFZ010000088">
    <property type="protein sequence ID" value="GAA0603110.1"/>
    <property type="molecule type" value="Genomic_DNA"/>
</dbReference>
<keyword evidence="2 4" id="KW-0472">Membrane</keyword>
<evidence type="ECO:0000256" key="1">
    <source>
        <dbReference type="ARBA" id="ARBA00004442"/>
    </source>
</evidence>
<protein>
    <recommendedName>
        <fullName evidence="6">OmpA-like domain-containing protein</fullName>
    </recommendedName>
</protein>
<dbReference type="InterPro" id="IPR036737">
    <property type="entry name" value="OmpA-like_sf"/>
</dbReference>
<evidence type="ECO:0000256" key="3">
    <source>
        <dbReference type="ARBA" id="ARBA00023237"/>
    </source>
</evidence>
<sequence>MAPIVSRGWPLLFFDRDSAELSERHRGLVADAVERLVTDKVIARIDLRAHADRSGGPSYNQRLSQRHAEAVAAELVHQGIRPENIAVQSFGEGRPMVPTRDGAVEPQNRHVEIVQR</sequence>
<dbReference type="PROSITE" id="PS51123">
    <property type="entry name" value="OMPA_2"/>
    <property type="match status" value="1"/>
</dbReference>
<dbReference type="Gene3D" id="3.30.1330.60">
    <property type="entry name" value="OmpA-like domain"/>
    <property type="match status" value="1"/>
</dbReference>
<comment type="subcellular location">
    <subcellularLocation>
        <location evidence="1">Cell outer membrane</location>
    </subcellularLocation>
</comment>
<dbReference type="RefSeq" id="WP_343897771.1">
    <property type="nucleotide sequence ID" value="NZ_BAAAFZ010000088.1"/>
</dbReference>
<dbReference type="InterPro" id="IPR006664">
    <property type="entry name" value="OMP_bac"/>
</dbReference>
<feature type="region of interest" description="Disordered" evidence="5">
    <location>
        <begin position="90"/>
        <end position="116"/>
    </location>
</feature>
<dbReference type="SUPFAM" id="SSF103088">
    <property type="entry name" value="OmpA-like"/>
    <property type="match status" value="1"/>
</dbReference>
<organism evidence="7 8">
    <name type="scientific">Craurococcus roseus</name>
    <dbReference type="NCBI Taxonomy" id="77585"/>
    <lineage>
        <taxon>Bacteria</taxon>
        <taxon>Pseudomonadati</taxon>
        <taxon>Pseudomonadota</taxon>
        <taxon>Alphaproteobacteria</taxon>
        <taxon>Acetobacterales</taxon>
        <taxon>Acetobacteraceae</taxon>
        <taxon>Craurococcus</taxon>
    </lineage>
</organism>
<evidence type="ECO:0000256" key="2">
    <source>
        <dbReference type="ARBA" id="ARBA00023136"/>
    </source>
</evidence>
<dbReference type="PANTHER" id="PTHR30329:SF21">
    <property type="entry name" value="LIPOPROTEIN YIAD-RELATED"/>
    <property type="match status" value="1"/>
</dbReference>
<reference evidence="8" key="1">
    <citation type="journal article" date="2019" name="Int. J. Syst. Evol. Microbiol.">
        <title>The Global Catalogue of Microorganisms (GCM) 10K type strain sequencing project: providing services to taxonomists for standard genome sequencing and annotation.</title>
        <authorList>
            <consortium name="The Broad Institute Genomics Platform"/>
            <consortium name="The Broad Institute Genome Sequencing Center for Infectious Disease"/>
            <person name="Wu L."/>
            <person name="Ma J."/>
        </authorList>
    </citation>
    <scope>NUCLEOTIDE SEQUENCE [LARGE SCALE GENOMIC DNA]</scope>
    <source>
        <strain evidence="8">JCM 9933</strain>
    </source>
</reference>
<dbReference type="Proteomes" id="UP001501588">
    <property type="component" value="Unassembled WGS sequence"/>
</dbReference>
<dbReference type="InterPro" id="IPR050330">
    <property type="entry name" value="Bact_OuterMem_StrucFunc"/>
</dbReference>
<dbReference type="Pfam" id="PF00691">
    <property type="entry name" value="OmpA"/>
    <property type="match status" value="1"/>
</dbReference>
<evidence type="ECO:0000313" key="8">
    <source>
        <dbReference type="Proteomes" id="UP001501588"/>
    </source>
</evidence>
<gene>
    <name evidence="7" type="ORF">GCM10009416_46000</name>
</gene>